<dbReference type="Gene3D" id="3.20.20.100">
    <property type="entry name" value="NADP-dependent oxidoreductase domain"/>
    <property type="match status" value="1"/>
</dbReference>
<evidence type="ECO:0000256" key="4">
    <source>
        <dbReference type="ARBA" id="ARBA00049445"/>
    </source>
</evidence>
<evidence type="ECO:0000256" key="1">
    <source>
        <dbReference type="ARBA" id="ARBA00007905"/>
    </source>
</evidence>
<comment type="caution">
    <text evidence="9">The sequence shown here is derived from an EMBL/GenBank/DDBJ whole genome shotgun (WGS) entry which is preliminary data.</text>
</comment>
<dbReference type="PANTHER" id="PTHR43827:SF3">
    <property type="entry name" value="NADP-DEPENDENT OXIDOREDUCTASE DOMAIN-CONTAINING PROTEIN"/>
    <property type="match status" value="1"/>
</dbReference>
<feature type="active site" description="Proton donor" evidence="5">
    <location>
        <position position="51"/>
    </location>
</feature>
<dbReference type="PROSITE" id="PS00062">
    <property type="entry name" value="ALDOKETO_REDUCTASE_2"/>
    <property type="match status" value="1"/>
</dbReference>
<gene>
    <name evidence="9" type="ORF">IAA31_03360</name>
</gene>
<name>A0A9E2KM03_9GAMM</name>
<evidence type="ECO:0000256" key="7">
    <source>
        <dbReference type="PIRSR" id="PIRSR000097-3"/>
    </source>
</evidence>
<evidence type="ECO:0000313" key="9">
    <source>
        <dbReference type="EMBL" id="MBU3826510.1"/>
    </source>
</evidence>
<keyword evidence="2" id="KW-0521">NADP</keyword>
<dbReference type="InterPro" id="IPR018170">
    <property type="entry name" value="Aldo/ket_reductase_CS"/>
</dbReference>
<dbReference type="EMBL" id="JAHLFG010000036">
    <property type="protein sequence ID" value="MBU3826510.1"/>
    <property type="molecule type" value="Genomic_DNA"/>
</dbReference>
<evidence type="ECO:0000256" key="2">
    <source>
        <dbReference type="ARBA" id="ARBA00022857"/>
    </source>
</evidence>
<dbReference type="SUPFAM" id="SSF51430">
    <property type="entry name" value="NAD(P)-linked oxidoreductase"/>
    <property type="match status" value="1"/>
</dbReference>
<dbReference type="Proteomes" id="UP000824150">
    <property type="component" value="Unassembled WGS sequence"/>
</dbReference>
<keyword evidence="3" id="KW-0560">Oxidoreductase</keyword>
<dbReference type="FunFam" id="3.20.20.100:FF:000002">
    <property type="entry name" value="2,5-diketo-D-gluconic acid reductase A"/>
    <property type="match status" value="1"/>
</dbReference>
<comment type="catalytic activity">
    <reaction evidence="4">
        <text>hydroxyacetone + NADP(+) = methylglyoxal + NADPH + H(+)</text>
        <dbReference type="Rhea" id="RHEA:27986"/>
        <dbReference type="ChEBI" id="CHEBI:15378"/>
        <dbReference type="ChEBI" id="CHEBI:17158"/>
        <dbReference type="ChEBI" id="CHEBI:27957"/>
        <dbReference type="ChEBI" id="CHEBI:57783"/>
        <dbReference type="ChEBI" id="CHEBI:58349"/>
    </reaction>
</comment>
<dbReference type="Pfam" id="PF00248">
    <property type="entry name" value="Aldo_ket_red"/>
    <property type="match status" value="1"/>
</dbReference>
<organism evidence="9 10">
    <name type="scientific">Candidatus Anaerobiospirillum merdipullorum</name>
    <dbReference type="NCBI Taxonomy" id="2838450"/>
    <lineage>
        <taxon>Bacteria</taxon>
        <taxon>Pseudomonadati</taxon>
        <taxon>Pseudomonadota</taxon>
        <taxon>Gammaproteobacteria</taxon>
        <taxon>Aeromonadales</taxon>
        <taxon>Succinivibrionaceae</taxon>
        <taxon>Anaerobiospirillum</taxon>
    </lineage>
</organism>
<evidence type="ECO:0000256" key="6">
    <source>
        <dbReference type="PIRSR" id="PIRSR000097-2"/>
    </source>
</evidence>
<proteinExistence type="inferred from homology"/>
<comment type="similarity">
    <text evidence="1">Belongs to the aldo/keto reductase family.</text>
</comment>
<sequence>MTKEHTITLSNGVTMPKLGLGVFQVDNAATASLVKNAIACGYRLIDTAQAYYNEAGVGDAIASCKVPRDQLFITTKVWISNAGEQAALRSIEESLRKLQTDYIDLLLIHQAYGDVFGTYRALEQALQQGKVRAIGLSNFLGGRFVDMAEHFSIKPHILQVETNLYCQQQATRELIAPYGTHLMAWGPLSHGAQALLSDPVVTEIAAAHGATAAQVALSFLTSQGMVAIPKSSHVERMEENLRALELVLSADEMATLRSLDGKQAPAVRDFNDPQLAKFLLGYDAQFNPER</sequence>
<protein>
    <submittedName>
        <fullName evidence="9">Aldo/keto reductase</fullName>
    </submittedName>
</protein>
<feature type="site" description="Lowers pKa of active site Tyr" evidence="7">
    <location>
        <position position="76"/>
    </location>
</feature>
<evidence type="ECO:0000313" key="10">
    <source>
        <dbReference type="Proteomes" id="UP000824150"/>
    </source>
</evidence>
<dbReference type="PANTHER" id="PTHR43827">
    <property type="entry name" value="2,5-DIKETO-D-GLUCONIC ACID REDUCTASE"/>
    <property type="match status" value="1"/>
</dbReference>
<dbReference type="PRINTS" id="PR00069">
    <property type="entry name" value="ALDKETRDTASE"/>
</dbReference>
<reference evidence="9" key="2">
    <citation type="submission" date="2021-04" db="EMBL/GenBank/DDBJ databases">
        <authorList>
            <person name="Gilroy R."/>
        </authorList>
    </citation>
    <scope>NUCLEOTIDE SEQUENCE</scope>
    <source>
        <strain evidence="9">687</strain>
    </source>
</reference>
<dbReference type="InterPro" id="IPR036812">
    <property type="entry name" value="NAD(P)_OxRdtase_dom_sf"/>
</dbReference>
<evidence type="ECO:0000256" key="3">
    <source>
        <dbReference type="ARBA" id="ARBA00023002"/>
    </source>
</evidence>
<reference evidence="9" key="1">
    <citation type="journal article" date="2021" name="PeerJ">
        <title>Extensive microbial diversity within the chicken gut microbiome revealed by metagenomics and culture.</title>
        <authorList>
            <person name="Gilroy R."/>
            <person name="Ravi A."/>
            <person name="Getino M."/>
            <person name="Pursley I."/>
            <person name="Horton D.L."/>
            <person name="Alikhan N.F."/>
            <person name="Baker D."/>
            <person name="Gharbi K."/>
            <person name="Hall N."/>
            <person name="Watson M."/>
            <person name="Adriaenssens E.M."/>
            <person name="Foster-Nyarko E."/>
            <person name="Jarju S."/>
            <person name="Secka A."/>
            <person name="Antonio M."/>
            <person name="Oren A."/>
            <person name="Chaudhuri R.R."/>
            <person name="La Ragione R."/>
            <person name="Hildebrand F."/>
            <person name="Pallen M.J."/>
        </authorList>
    </citation>
    <scope>NUCLEOTIDE SEQUENCE</scope>
    <source>
        <strain evidence="9">687</strain>
    </source>
</reference>
<dbReference type="PROSITE" id="PS00798">
    <property type="entry name" value="ALDOKETO_REDUCTASE_1"/>
    <property type="match status" value="1"/>
</dbReference>
<dbReference type="AlphaFoldDB" id="A0A9E2KM03"/>
<evidence type="ECO:0000259" key="8">
    <source>
        <dbReference type="Pfam" id="PF00248"/>
    </source>
</evidence>
<accession>A0A9E2KM03</accession>
<dbReference type="InterPro" id="IPR020471">
    <property type="entry name" value="AKR"/>
</dbReference>
<dbReference type="PIRSF" id="PIRSF000097">
    <property type="entry name" value="AKR"/>
    <property type="match status" value="1"/>
</dbReference>
<evidence type="ECO:0000256" key="5">
    <source>
        <dbReference type="PIRSR" id="PIRSR000097-1"/>
    </source>
</evidence>
<dbReference type="GO" id="GO:0016616">
    <property type="term" value="F:oxidoreductase activity, acting on the CH-OH group of donors, NAD or NADP as acceptor"/>
    <property type="evidence" value="ECO:0007669"/>
    <property type="project" value="UniProtKB-ARBA"/>
</dbReference>
<dbReference type="InterPro" id="IPR023210">
    <property type="entry name" value="NADP_OxRdtase_dom"/>
</dbReference>
<feature type="binding site" evidence="6">
    <location>
        <position position="109"/>
    </location>
    <ligand>
        <name>substrate</name>
    </ligand>
</feature>
<feature type="domain" description="NADP-dependent oxidoreductase" evidence="8">
    <location>
        <begin position="24"/>
        <end position="259"/>
    </location>
</feature>